<comment type="caution">
    <text evidence="2">The sequence shown here is derived from an EMBL/GenBank/DDBJ whole genome shotgun (WGS) entry which is preliminary data.</text>
</comment>
<proteinExistence type="predicted"/>
<reference evidence="2" key="1">
    <citation type="submission" date="2020-05" db="EMBL/GenBank/DDBJ databases">
        <title>Mycena genomes resolve the evolution of fungal bioluminescence.</title>
        <authorList>
            <person name="Tsai I.J."/>
        </authorList>
    </citation>
    <scope>NUCLEOTIDE SEQUENCE</scope>
    <source>
        <strain evidence="2">160909Yilan</strain>
    </source>
</reference>
<keyword evidence="1" id="KW-0812">Transmembrane</keyword>
<sequence>MPALAQEIVSDTASKLPSKTFFALLSAILITTAIGYILPLQLAHVLATAMIETTTPPMRWAYALPPKPKWMP</sequence>
<keyword evidence="3" id="KW-1185">Reference proteome</keyword>
<dbReference type="EMBL" id="JACAZH010000118">
    <property type="protein sequence ID" value="KAF7324330.1"/>
    <property type="molecule type" value="Genomic_DNA"/>
</dbReference>
<evidence type="ECO:0000256" key="1">
    <source>
        <dbReference type="SAM" id="Phobius"/>
    </source>
</evidence>
<organism evidence="2 3">
    <name type="scientific">Mycena sanguinolenta</name>
    <dbReference type="NCBI Taxonomy" id="230812"/>
    <lineage>
        <taxon>Eukaryota</taxon>
        <taxon>Fungi</taxon>
        <taxon>Dikarya</taxon>
        <taxon>Basidiomycota</taxon>
        <taxon>Agaricomycotina</taxon>
        <taxon>Agaricomycetes</taxon>
        <taxon>Agaricomycetidae</taxon>
        <taxon>Agaricales</taxon>
        <taxon>Marasmiineae</taxon>
        <taxon>Mycenaceae</taxon>
        <taxon>Mycena</taxon>
    </lineage>
</organism>
<dbReference type="OrthoDB" id="3003894at2759"/>
<dbReference type="Proteomes" id="UP000623467">
    <property type="component" value="Unassembled WGS sequence"/>
</dbReference>
<name>A0A8H6TV58_9AGAR</name>
<accession>A0A8H6TV58</accession>
<dbReference type="AlphaFoldDB" id="A0A8H6TV58"/>
<keyword evidence="1" id="KW-0472">Membrane</keyword>
<protein>
    <submittedName>
        <fullName evidence="2">Uncharacterized protein</fullName>
    </submittedName>
</protein>
<evidence type="ECO:0000313" key="2">
    <source>
        <dbReference type="EMBL" id="KAF7324330.1"/>
    </source>
</evidence>
<keyword evidence="1" id="KW-1133">Transmembrane helix</keyword>
<feature type="transmembrane region" description="Helical" evidence="1">
    <location>
        <begin position="20"/>
        <end position="40"/>
    </location>
</feature>
<evidence type="ECO:0000313" key="3">
    <source>
        <dbReference type="Proteomes" id="UP000623467"/>
    </source>
</evidence>
<gene>
    <name evidence="2" type="ORF">MSAN_02523900</name>
</gene>